<evidence type="ECO:0000256" key="1">
    <source>
        <dbReference type="ARBA" id="ARBA00001400"/>
    </source>
</evidence>
<dbReference type="SMART" id="SM00987">
    <property type="entry name" value="UreE_C"/>
    <property type="match status" value="1"/>
</dbReference>
<feature type="region of interest" description="Disordered" evidence="12">
    <location>
        <begin position="43"/>
        <end position="62"/>
    </location>
</feature>
<keyword evidence="5" id="KW-0004">4Fe-4S</keyword>
<dbReference type="OrthoDB" id="5290748at2"/>
<dbReference type="EC" id="3.2.2.27" evidence="3"/>
<evidence type="ECO:0000256" key="12">
    <source>
        <dbReference type="SAM" id="MobiDB-lite"/>
    </source>
</evidence>
<evidence type="ECO:0000256" key="7">
    <source>
        <dbReference type="ARBA" id="ARBA00022763"/>
    </source>
</evidence>
<comment type="similarity">
    <text evidence="2">Belongs to the uracil-DNA glycosylase (UDG) superfamily. Type 4 (UDGa) family.</text>
</comment>
<dbReference type="AlphaFoldDB" id="A0A1T4KEV1"/>
<keyword evidence="11" id="KW-0234">DNA repair</keyword>
<reference evidence="14 15" key="1">
    <citation type="submission" date="2017-02" db="EMBL/GenBank/DDBJ databases">
        <authorList>
            <person name="Peterson S.W."/>
        </authorList>
    </citation>
    <scope>NUCLEOTIDE SEQUENCE [LARGE SCALE GENOMIC DNA]</scope>
    <source>
        <strain evidence="14 15">ATCC BAA-909</strain>
    </source>
</reference>
<evidence type="ECO:0000256" key="11">
    <source>
        <dbReference type="ARBA" id="ARBA00023204"/>
    </source>
</evidence>
<feature type="compositionally biased region" description="Low complexity" evidence="12">
    <location>
        <begin position="44"/>
        <end position="57"/>
    </location>
</feature>
<comment type="catalytic activity">
    <reaction evidence="1">
        <text>Hydrolyzes single-stranded DNA or mismatched double-stranded DNA and polynucleotides, releasing free uracil.</text>
        <dbReference type="EC" id="3.2.2.27"/>
    </reaction>
</comment>
<dbReference type="GO" id="GO:0006281">
    <property type="term" value="P:DNA repair"/>
    <property type="evidence" value="ECO:0007669"/>
    <property type="project" value="UniProtKB-KW"/>
</dbReference>
<evidence type="ECO:0000313" key="15">
    <source>
        <dbReference type="Proteomes" id="UP000190395"/>
    </source>
</evidence>
<dbReference type="PANTHER" id="PTHR33693">
    <property type="entry name" value="TYPE-5 URACIL-DNA GLYCOSYLASE"/>
    <property type="match status" value="1"/>
</dbReference>
<dbReference type="PANTHER" id="PTHR33693:SF1">
    <property type="entry name" value="TYPE-4 URACIL-DNA GLYCOSYLASE"/>
    <property type="match status" value="1"/>
</dbReference>
<dbReference type="GeneID" id="303366398"/>
<dbReference type="NCBIfam" id="TIGR00758">
    <property type="entry name" value="UDG_fam4"/>
    <property type="match status" value="1"/>
</dbReference>
<evidence type="ECO:0000256" key="4">
    <source>
        <dbReference type="ARBA" id="ARBA00019403"/>
    </source>
</evidence>
<keyword evidence="15" id="KW-1185">Reference proteome</keyword>
<evidence type="ECO:0000256" key="5">
    <source>
        <dbReference type="ARBA" id="ARBA00022485"/>
    </source>
</evidence>
<proteinExistence type="inferred from homology"/>
<evidence type="ECO:0000256" key="2">
    <source>
        <dbReference type="ARBA" id="ARBA00006521"/>
    </source>
</evidence>
<evidence type="ECO:0000313" key="14">
    <source>
        <dbReference type="EMBL" id="SJZ40921.1"/>
    </source>
</evidence>
<name>A0A1T4KEV1_9SPIR</name>
<keyword evidence="10" id="KW-0411">Iron-sulfur</keyword>
<evidence type="ECO:0000256" key="3">
    <source>
        <dbReference type="ARBA" id="ARBA00012030"/>
    </source>
</evidence>
<evidence type="ECO:0000256" key="10">
    <source>
        <dbReference type="ARBA" id="ARBA00023014"/>
    </source>
</evidence>
<evidence type="ECO:0000256" key="9">
    <source>
        <dbReference type="ARBA" id="ARBA00023004"/>
    </source>
</evidence>
<dbReference type="GO" id="GO:0051539">
    <property type="term" value="F:4 iron, 4 sulfur cluster binding"/>
    <property type="evidence" value="ECO:0007669"/>
    <property type="project" value="UniProtKB-KW"/>
</dbReference>
<dbReference type="Pfam" id="PF03167">
    <property type="entry name" value="UDG"/>
    <property type="match status" value="1"/>
</dbReference>
<dbReference type="CDD" id="cd10030">
    <property type="entry name" value="UDG-F4_TTUDGA_SPO1dp_like"/>
    <property type="match status" value="1"/>
</dbReference>
<dbReference type="InterPro" id="IPR005273">
    <property type="entry name" value="Ura-DNA_glyco_family4"/>
</dbReference>
<feature type="domain" description="Uracil-DNA glycosylase-like" evidence="13">
    <location>
        <begin position="94"/>
        <end position="241"/>
    </location>
</feature>
<keyword evidence="6" id="KW-0479">Metal-binding</keyword>
<keyword evidence="9" id="KW-0408">Iron</keyword>
<dbReference type="Gene3D" id="3.40.470.10">
    <property type="entry name" value="Uracil-DNA glycosylase-like domain"/>
    <property type="match status" value="1"/>
</dbReference>
<keyword evidence="7" id="KW-0227">DNA damage</keyword>
<keyword evidence="8" id="KW-0378">Hydrolase</keyword>
<protein>
    <recommendedName>
        <fullName evidence="4">Type-4 uracil-DNA glycosylase</fullName>
        <ecNumber evidence="3">3.2.2.27</ecNumber>
    </recommendedName>
</protein>
<dbReference type="SMART" id="SM00986">
    <property type="entry name" value="UDG"/>
    <property type="match status" value="1"/>
</dbReference>
<dbReference type="Proteomes" id="UP000190395">
    <property type="component" value="Unassembled WGS sequence"/>
</dbReference>
<evidence type="ECO:0000256" key="6">
    <source>
        <dbReference type="ARBA" id="ARBA00022723"/>
    </source>
</evidence>
<dbReference type="GO" id="GO:0046872">
    <property type="term" value="F:metal ion binding"/>
    <property type="evidence" value="ECO:0007669"/>
    <property type="project" value="UniProtKB-KW"/>
</dbReference>
<evidence type="ECO:0000256" key="8">
    <source>
        <dbReference type="ARBA" id="ARBA00022801"/>
    </source>
</evidence>
<dbReference type="InterPro" id="IPR005122">
    <property type="entry name" value="Uracil-DNA_glycosylase-like"/>
</dbReference>
<dbReference type="GO" id="GO:0004844">
    <property type="term" value="F:uracil DNA N-glycosylase activity"/>
    <property type="evidence" value="ECO:0007669"/>
    <property type="project" value="UniProtKB-EC"/>
</dbReference>
<dbReference type="STRING" id="225004.SAMN02745152_00118"/>
<dbReference type="SUPFAM" id="SSF52141">
    <property type="entry name" value="Uracil-DNA glycosylase-like"/>
    <property type="match status" value="1"/>
</dbReference>
<organism evidence="14 15">
    <name type="scientific">Treponema berlinense</name>
    <dbReference type="NCBI Taxonomy" id="225004"/>
    <lineage>
        <taxon>Bacteria</taxon>
        <taxon>Pseudomonadati</taxon>
        <taxon>Spirochaetota</taxon>
        <taxon>Spirochaetia</taxon>
        <taxon>Spirochaetales</taxon>
        <taxon>Treponemataceae</taxon>
        <taxon>Treponema</taxon>
    </lineage>
</organism>
<dbReference type="EMBL" id="FUXC01000001">
    <property type="protein sequence ID" value="SJZ40921.1"/>
    <property type="molecule type" value="Genomic_DNA"/>
</dbReference>
<sequence>MTSEQKQQIYSLLKTASDSILGYKSKSFDENAPFFKDDEKIQLQEKQQPQQKIQPQENTKSSNQILPQSMQNVIEKIAQCSRCPLAKTRHNTVPGTGVSSPFVLVIGEGPGFEEDMQGLPFVGPAGQLLDKMLAAINLSRISNVYIANIVKCRPPQNRNPYPEEADACSSFLQAQIALLKPKAILCVGTVAAKNLLKTEFGVTKLRGQFFEYQNIPVCVTYHPSALLRDISLKRLAWEDLKFFKTKLLELNPGYESQYIPYVKQ</sequence>
<dbReference type="InterPro" id="IPR036895">
    <property type="entry name" value="Uracil-DNA_glycosylase-like_sf"/>
</dbReference>
<dbReference type="InterPro" id="IPR051536">
    <property type="entry name" value="UDG_Type-4/5"/>
</dbReference>
<accession>A0A1T4KEV1</accession>
<dbReference type="RefSeq" id="WP_078929802.1">
    <property type="nucleotide sequence ID" value="NZ_CAMCOW010000075.1"/>
</dbReference>
<evidence type="ECO:0000259" key="13">
    <source>
        <dbReference type="SMART" id="SM00986"/>
    </source>
</evidence>
<gene>
    <name evidence="14" type="ORF">SAMN02745152_00118</name>
</gene>